<sequence>MISSEACYLAGMPQLNFTGLSENWLLKECGHRHWEALARESGRTVPDFVADDGSRAYAAFTSVRMRAHAFDEVGENDEFTMQTTLSRTGAVRHFSEHRIASRKGAIADVLMSSTFVRRTQAGNNRSVARATFARLAGDIAPPPSDASGMHATAKLLRAGAVAPDVERLFGQACDREPVEFLPCPNSDFNGADFLYFASFQAFVDRAEWHAHRFLQPPVLADRDLYFHANINVGDTLRVRFMKESKEPAHLAHWCAIFRASDGARIADVVTRKRWRKA</sequence>
<name>A0A069PHG5_9BURK</name>
<protein>
    <recommendedName>
        <fullName evidence="3">Biosynthetic protein, Pnap_2097 family</fullName>
    </recommendedName>
</protein>
<evidence type="ECO:0008006" key="3">
    <source>
        <dbReference type="Google" id="ProtNLM"/>
    </source>
</evidence>
<reference evidence="1 2" key="1">
    <citation type="submission" date="2014-03" db="EMBL/GenBank/DDBJ databases">
        <title>Draft Genome Sequences of Four Burkholderia Strains.</title>
        <authorList>
            <person name="Liu X.Y."/>
            <person name="Li C.X."/>
            <person name="Xu J.H."/>
        </authorList>
    </citation>
    <scope>NUCLEOTIDE SEQUENCE [LARGE SCALE GENOMIC DNA]</scope>
    <source>
        <strain evidence="1 2">DSM 50014</strain>
    </source>
</reference>
<dbReference type="Proteomes" id="UP000027466">
    <property type="component" value="Unassembled WGS sequence"/>
</dbReference>
<gene>
    <name evidence="1" type="ORF">BG61_33420</name>
</gene>
<evidence type="ECO:0000313" key="1">
    <source>
        <dbReference type="EMBL" id="KDR39339.1"/>
    </source>
</evidence>
<organism evidence="1 2">
    <name type="scientific">Caballeronia glathei</name>
    <dbReference type="NCBI Taxonomy" id="60547"/>
    <lineage>
        <taxon>Bacteria</taxon>
        <taxon>Pseudomonadati</taxon>
        <taxon>Pseudomonadota</taxon>
        <taxon>Betaproteobacteria</taxon>
        <taxon>Burkholderiales</taxon>
        <taxon>Burkholderiaceae</taxon>
        <taxon>Caballeronia</taxon>
    </lineage>
</organism>
<proteinExistence type="predicted"/>
<comment type="caution">
    <text evidence="1">The sequence shown here is derived from an EMBL/GenBank/DDBJ whole genome shotgun (WGS) entry which is preliminary data.</text>
</comment>
<keyword evidence="2" id="KW-1185">Reference proteome</keyword>
<evidence type="ECO:0000313" key="2">
    <source>
        <dbReference type="Proteomes" id="UP000027466"/>
    </source>
</evidence>
<dbReference type="STRING" id="60547.GCA_000751215_01777"/>
<dbReference type="NCBIfam" id="TIGR04098">
    <property type="entry name" value="LnmK_bifunc"/>
    <property type="match status" value="1"/>
</dbReference>
<dbReference type="InterPro" id="IPR024091">
    <property type="entry name" value="LnmK-like_bifun_acyl/decarbox"/>
</dbReference>
<dbReference type="AlphaFoldDB" id="A0A069PHG5"/>
<dbReference type="EMBL" id="JFHC01000061">
    <property type="protein sequence ID" value="KDR39339.1"/>
    <property type="molecule type" value="Genomic_DNA"/>
</dbReference>
<dbReference type="Gene3D" id="3.10.129.10">
    <property type="entry name" value="Hotdog Thioesterase"/>
    <property type="match status" value="1"/>
</dbReference>
<dbReference type="RefSeq" id="WP_035928930.1">
    <property type="nucleotide sequence ID" value="NZ_CCNS02000030.1"/>
</dbReference>
<accession>A0A069PHG5</accession>
<dbReference type="NCBIfam" id="TIGR04099">
    <property type="entry name" value="biosn_Pnap_2097"/>
    <property type="match status" value="1"/>
</dbReference>